<dbReference type="GO" id="GO:0005634">
    <property type="term" value="C:nucleus"/>
    <property type="evidence" value="ECO:0007669"/>
    <property type="project" value="UniProtKB-SubCell"/>
</dbReference>
<keyword evidence="7" id="KW-0539">Nucleus</keyword>
<dbReference type="GO" id="GO:0005737">
    <property type="term" value="C:cytoplasm"/>
    <property type="evidence" value="ECO:0007669"/>
    <property type="project" value="UniProtKB-SubCell"/>
</dbReference>
<dbReference type="InterPro" id="IPR057672">
    <property type="entry name" value="TPR_IPO4/5"/>
</dbReference>
<dbReference type="InterPro" id="IPR011989">
    <property type="entry name" value="ARM-like"/>
</dbReference>
<protein>
    <recommendedName>
        <fullName evidence="8">IPO4/5-like TPR repeats domain-containing protein</fullName>
    </recommendedName>
</protein>
<dbReference type="Gene3D" id="1.25.10.10">
    <property type="entry name" value="Leucine-rich Repeat Variant"/>
    <property type="match status" value="1"/>
</dbReference>
<evidence type="ECO:0000313" key="9">
    <source>
        <dbReference type="EMBL" id="KAJ9555780.1"/>
    </source>
</evidence>
<dbReference type="Pfam" id="PF18808">
    <property type="entry name" value="Importin_rep_4"/>
    <property type="match status" value="1"/>
</dbReference>
<dbReference type="InterPro" id="IPR040122">
    <property type="entry name" value="Importin_beta"/>
</dbReference>
<dbReference type="InterPro" id="IPR016024">
    <property type="entry name" value="ARM-type_fold"/>
</dbReference>
<organism evidence="9 10">
    <name type="scientific">Centaurea solstitialis</name>
    <name type="common">yellow star-thistle</name>
    <dbReference type="NCBI Taxonomy" id="347529"/>
    <lineage>
        <taxon>Eukaryota</taxon>
        <taxon>Viridiplantae</taxon>
        <taxon>Streptophyta</taxon>
        <taxon>Embryophyta</taxon>
        <taxon>Tracheophyta</taxon>
        <taxon>Spermatophyta</taxon>
        <taxon>Magnoliopsida</taxon>
        <taxon>eudicotyledons</taxon>
        <taxon>Gunneridae</taxon>
        <taxon>Pentapetalae</taxon>
        <taxon>asterids</taxon>
        <taxon>campanulids</taxon>
        <taxon>Asterales</taxon>
        <taxon>Asteraceae</taxon>
        <taxon>Carduoideae</taxon>
        <taxon>Cardueae</taxon>
        <taxon>Centaureinae</taxon>
        <taxon>Centaurea</taxon>
    </lineage>
</organism>
<evidence type="ECO:0000313" key="10">
    <source>
        <dbReference type="Proteomes" id="UP001172457"/>
    </source>
</evidence>
<dbReference type="EMBL" id="JARYMX010000003">
    <property type="protein sequence ID" value="KAJ9555780.1"/>
    <property type="molecule type" value="Genomic_DNA"/>
</dbReference>
<evidence type="ECO:0000256" key="3">
    <source>
        <dbReference type="ARBA" id="ARBA00022448"/>
    </source>
</evidence>
<keyword evidence="3" id="KW-0813">Transport</keyword>
<comment type="subcellular location">
    <subcellularLocation>
        <location evidence="2">Cytoplasm</location>
    </subcellularLocation>
    <subcellularLocation>
        <location evidence="1">Nucleus</location>
    </subcellularLocation>
</comment>
<sequence length="456" mass="50850">MAMDMQQAQLLAAILWSRDLAPLETLISHLVSLFYEQRSQAEDMFDECILTDPKKLFHKLGEVLHSSPYEGSRGTSATLLQTHGLLCILISELASMILPLNGWPELLRFAFDWSKSDSLNLQESGFLILVGLSQFNGQTLISSMEDIHQVCLECLTSTSRSLDVKLAASSAVASFIPVFSHSGGDLMLFHDVLRTITMTLKEALNSQQEAAAQELLKLLIELVEAVPGLFGRELDKVLEHMMQIATTETLEEGTRHLAIGFLIALVEARERAAMMRELIDDLVRFPCELFAILLKMLLDIEDEPAWYTTDNEDEDAGGSSNYNAAKDYMGLFAIAADALDVTVVAFEQLRAYLDGPEWQEPHAALIALACIFEGFAEKMIQNIETVMLMVLSSFQNPHPRVRWAATNAVKQLAMDLGPNLRVPFHSHVLEALESFTHDPHSLRIQVNGVIYRFGVQ</sequence>
<evidence type="ECO:0000259" key="8">
    <source>
        <dbReference type="Pfam" id="PF25780"/>
    </source>
</evidence>
<proteinExistence type="predicted"/>
<keyword evidence="5" id="KW-0677">Repeat</keyword>
<evidence type="ECO:0000256" key="7">
    <source>
        <dbReference type="ARBA" id="ARBA00023242"/>
    </source>
</evidence>
<evidence type="ECO:0000256" key="2">
    <source>
        <dbReference type="ARBA" id="ARBA00004496"/>
    </source>
</evidence>
<dbReference type="Proteomes" id="UP001172457">
    <property type="component" value="Chromosome 3"/>
</dbReference>
<evidence type="ECO:0000256" key="4">
    <source>
        <dbReference type="ARBA" id="ARBA00022490"/>
    </source>
</evidence>
<dbReference type="AlphaFoldDB" id="A0AA38T7H0"/>
<dbReference type="Pfam" id="PF25780">
    <property type="entry name" value="TPR_IPO5"/>
    <property type="match status" value="1"/>
</dbReference>
<gene>
    <name evidence="9" type="ORF">OSB04_010394</name>
</gene>
<evidence type="ECO:0000256" key="5">
    <source>
        <dbReference type="ARBA" id="ARBA00022737"/>
    </source>
</evidence>
<keyword evidence="4" id="KW-0963">Cytoplasm</keyword>
<keyword evidence="6" id="KW-0653">Protein transport</keyword>
<evidence type="ECO:0000256" key="1">
    <source>
        <dbReference type="ARBA" id="ARBA00004123"/>
    </source>
</evidence>
<dbReference type="PANTHER" id="PTHR10527">
    <property type="entry name" value="IMPORTIN BETA"/>
    <property type="match status" value="1"/>
</dbReference>
<accession>A0AA38T7H0</accession>
<evidence type="ECO:0000256" key="6">
    <source>
        <dbReference type="ARBA" id="ARBA00022927"/>
    </source>
</evidence>
<dbReference type="GO" id="GO:0006606">
    <property type="term" value="P:protein import into nucleus"/>
    <property type="evidence" value="ECO:0007669"/>
    <property type="project" value="InterPro"/>
</dbReference>
<name>A0AA38T7H0_9ASTR</name>
<reference evidence="9" key="1">
    <citation type="submission" date="2023-03" db="EMBL/GenBank/DDBJ databases">
        <title>Chromosome-scale reference genome and RAD-based genetic map of yellow starthistle (Centaurea solstitialis) reveal putative structural variation and QTLs associated with invader traits.</title>
        <authorList>
            <person name="Reatini B."/>
            <person name="Cang F.A."/>
            <person name="Jiang Q."/>
            <person name="Mckibben M.T.W."/>
            <person name="Barker M.S."/>
            <person name="Rieseberg L.H."/>
            <person name="Dlugosch K.M."/>
        </authorList>
    </citation>
    <scope>NUCLEOTIDE SEQUENCE</scope>
    <source>
        <strain evidence="9">CAN-66</strain>
        <tissue evidence="9">Leaf</tissue>
    </source>
</reference>
<dbReference type="SUPFAM" id="SSF48371">
    <property type="entry name" value="ARM repeat"/>
    <property type="match status" value="1"/>
</dbReference>
<feature type="domain" description="IPO4/5-like TPR repeats" evidence="8">
    <location>
        <begin position="86"/>
        <end position="239"/>
    </location>
</feature>
<comment type="caution">
    <text evidence="9">The sequence shown here is derived from an EMBL/GenBank/DDBJ whole genome shotgun (WGS) entry which is preliminary data.</text>
</comment>
<dbReference type="InterPro" id="IPR041653">
    <property type="entry name" value="Importin_rep_4"/>
</dbReference>
<keyword evidence="10" id="KW-1185">Reference proteome</keyword>